<keyword evidence="7" id="KW-1185">Reference proteome</keyword>
<evidence type="ECO:0000256" key="5">
    <source>
        <dbReference type="ARBA" id="ARBA00023306"/>
    </source>
</evidence>
<dbReference type="RefSeq" id="WP_208916918.1">
    <property type="nucleotide sequence ID" value="NZ_LT840184.1"/>
</dbReference>
<organism evidence="6 7">
    <name type="scientific">Paenibacillus uliginis N3/975</name>
    <dbReference type="NCBI Taxonomy" id="1313296"/>
    <lineage>
        <taxon>Bacteria</taxon>
        <taxon>Bacillati</taxon>
        <taxon>Bacillota</taxon>
        <taxon>Bacilli</taxon>
        <taxon>Bacillales</taxon>
        <taxon>Paenibacillaceae</taxon>
        <taxon>Paenibacillus</taxon>
    </lineage>
</organism>
<dbReference type="STRING" id="1313296.SAMN05661091_6072"/>
<dbReference type="AlphaFoldDB" id="A0A1X7HTT3"/>
<dbReference type="InterPro" id="IPR019933">
    <property type="entry name" value="DivIVA_domain"/>
</dbReference>
<evidence type="ECO:0000256" key="4">
    <source>
        <dbReference type="ARBA" id="ARBA00023054"/>
    </source>
</evidence>
<dbReference type="EMBL" id="LT840184">
    <property type="protein sequence ID" value="SMF92877.1"/>
    <property type="molecule type" value="Genomic_DNA"/>
</dbReference>
<keyword evidence="4" id="KW-0175">Coiled coil</keyword>
<proteinExistence type="predicted"/>
<evidence type="ECO:0000256" key="1">
    <source>
        <dbReference type="ARBA" id="ARBA00004496"/>
    </source>
</evidence>
<dbReference type="Proteomes" id="UP000192940">
    <property type="component" value="Chromosome I"/>
</dbReference>
<keyword evidence="5" id="KW-0131">Cell cycle</keyword>
<evidence type="ECO:0000256" key="2">
    <source>
        <dbReference type="ARBA" id="ARBA00022490"/>
    </source>
</evidence>
<dbReference type="PANTHER" id="PTHR35794">
    <property type="entry name" value="CELL DIVISION PROTEIN DIVIVA"/>
    <property type="match status" value="1"/>
</dbReference>
<name>A0A1X7HTT3_9BACL</name>
<dbReference type="GO" id="GO:0005737">
    <property type="term" value="C:cytoplasm"/>
    <property type="evidence" value="ECO:0007669"/>
    <property type="project" value="UniProtKB-SubCell"/>
</dbReference>
<dbReference type="InterPro" id="IPR007793">
    <property type="entry name" value="DivIVA_fam"/>
</dbReference>
<dbReference type="PANTHER" id="PTHR35794:SF1">
    <property type="entry name" value="CELL CYCLE PROTEIN GPSB"/>
    <property type="match status" value="1"/>
</dbReference>
<comment type="subcellular location">
    <subcellularLocation>
        <location evidence="1">Cytoplasm</location>
    </subcellularLocation>
</comment>
<reference evidence="6 7" key="1">
    <citation type="submission" date="2017-04" db="EMBL/GenBank/DDBJ databases">
        <authorList>
            <person name="Afonso C.L."/>
            <person name="Miller P.J."/>
            <person name="Scott M.A."/>
            <person name="Spackman E."/>
            <person name="Goraichik I."/>
            <person name="Dimitrov K.M."/>
            <person name="Suarez D.L."/>
            <person name="Swayne D.E."/>
        </authorList>
    </citation>
    <scope>NUCLEOTIDE SEQUENCE [LARGE SCALE GENOMIC DNA]</scope>
    <source>
        <strain evidence="6 7">N3/975</strain>
    </source>
</reference>
<dbReference type="Pfam" id="PF05103">
    <property type="entry name" value="DivIVA"/>
    <property type="match status" value="1"/>
</dbReference>
<keyword evidence="2" id="KW-0963">Cytoplasm</keyword>
<evidence type="ECO:0000313" key="6">
    <source>
        <dbReference type="EMBL" id="SMF92877.1"/>
    </source>
</evidence>
<dbReference type="GO" id="GO:0051301">
    <property type="term" value="P:cell division"/>
    <property type="evidence" value="ECO:0007669"/>
    <property type="project" value="UniProtKB-KW"/>
</dbReference>
<accession>A0A1X7HTT3</accession>
<dbReference type="Gene3D" id="6.10.250.660">
    <property type="match status" value="1"/>
</dbReference>
<protein>
    <submittedName>
        <fullName evidence="6">DivIVA domain-containing protein</fullName>
    </submittedName>
</protein>
<sequence>MLDNISLSPIEINEKEFRVVGTFVKGYEMDEVNEYLDTIINDYDIFITTITSLQAQVDELTQALSGRASTGTANVEQLNYRVTLLERELSYIKSRL</sequence>
<dbReference type="NCBIfam" id="TIGR03544">
    <property type="entry name" value="DivI1A_domain"/>
    <property type="match status" value="1"/>
</dbReference>
<gene>
    <name evidence="6" type="ORF">SAMN05661091_6072</name>
</gene>
<evidence type="ECO:0000313" key="7">
    <source>
        <dbReference type="Proteomes" id="UP000192940"/>
    </source>
</evidence>
<evidence type="ECO:0000256" key="3">
    <source>
        <dbReference type="ARBA" id="ARBA00022618"/>
    </source>
</evidence>
<keyword evidence="3" id="KW-0132">Cell division</keyword>